<protein>
    <recommendedName>
        <fullName evidence="1">Dilute domain-containing protein</fullName>
    </recommendedName>
</protein>
<dbReference type="AlphaFoldDB" id="A0A3P7LA80"/>
<reference evidence="2 3" key="1">
    <citation type="submission" date="2018-11" db="EMBL/GenBank/DDBJ databases">
        <authorList>
            <consortium name="Pathogen Informatics"/>
        </authorList>
    </citation>
    <scope>NUCLEOTIDE SEQUENCE [LARGE SCALE GENOMIC DNA]</scope>
</reference>
<dbReference type="InterPro" id="IPR002710">
    <property type="entry name" value="Dilute_dom"/>
</dbReference>
<keyword evidence="3" id="KW-1185">Reference proteome</keyword>
<sequence length="168" mass="18848">MESSLQQTSEGDAGCSNAWFALNDRLAQVIETTFECLVGCFTSVLGRRCLGEILQRLDAEAAALCDHHSTVDEEHFLKDTVSYCWVYLKTMCICVLAKNKRFCKVNIMDDRAQPDPVLAKLTDALDTLQANAVNPAFMVQLLSRLLHFIGAHLFNEIIRQPGRVSPQW</sequence>
<name>A0A3P7LA80_DIBLA</name>
<dbReference type="Proteomes" id="UP000281553">
    <property type="component" value="Unassembled WGS sequence"/>
</dbReference>
<evidence type="ECO:0000259" key="1">
    <source>
        <dbReference type="PROSITE" id="PS51126"/>
    </source>
</evidence>
<gene>
    <name evidence="2" type="ORF">DILT_LOCUS9956</name>
</gene>
<dbReference type="OrthoDB" id="6260541at2759"/>
<evidence type="ECO:0000313" key="3">
    <source>
        <dbReference type="Proteomes" id="UP000281553"/>
    </source>
</evidence>
<feature type="domain" description="Dilute" evidence="1">
    <location>
        <begin position="1"/>
        <end position="168"/>
    </location>
</feature>
<feature type="non-terminal residue" evidence="2">
    <location>
        <position position="168"/>
    </location>
</feature>
<proteinExistence type="predicted"/>
<evidence type="ECO:0000313" key="2">
    <source>
        <dbReference type="EMBL" id="VDN14125.1"/>
    </source>
</evidence>
<dbReference type="PROSITE" id="PS51126">
    <property type="entry name" value="DILUTE"/>
    <property type="match status" value="1"/>
</dbReference>
<dbReference type="EMBL" id="UYRU01058327">
    <property type="protein sequence ID" value="VDN14125.1"/>
    <property type="molecule type" value="Genomic_DNA"/>
</dbReference>
<organism evidence="2 3">
    <name type="scientific">Dibothriocephalus latus</name>
    <name type="common">Fish tapeworm</name>
    <name type="synonym">Diphyllobothrium latum</name>
    <dbReference type="NCBI Taxonomy" id="60516"/>
    <lineage>
        <taxon>Eukaryota</taxon>
        <taxon>Metazoa</taxon>
        <taxon>Spiralia</taxon>
        <taxon>Lophotrochozoa</taxon>
        <taxon>Platyhelminthes</taxon>
        <taxon>Cestoda</taxon>
        <taxon>Eucestoda</taxon>
        <taxon>Diphyllobothriidea</taxon>
        <taxon>Diphyllobothriidae</taxon>
        <taxon>Dibothriocephalus</taxon>
    </lineage>
</organism>
<accession>A0A3P7LA80</accession>